<accession>A0A0F9MKV1</accession>
<organism evidence="1">
    <name type="scientific">marine sediment metagenome</name>
    <dbReference type="NCBI Taxonomy" id="412755"/>
    <lineage>
        <taxon>unclassified sequences</taxon>
        <taxon>metagenomes</taxon>
        <taxon>ecological metagenomes</taxon>
    </lineage>
</organism>
<sequence>MLPWNEKVPMLSIHPDAATRDDIARLAAELMEANKQLNNARDCLWGRKADYVKNLETENKKLKESRLNS</sequence>
<proteinExistence type="predicted"/>
<protein>
    <submittedName>
        <fullName evidence="1">Uncharacterized protein</fullName>
    </submittedName>
</protein>
<dbReference type="EMBL" id="LAZR01008642">
    <property type="protein sequence ID" value="KKM77435.1"/>
    <property type="molecule type" value="Genomic_DNA"/>
</dbReference>
<gene>
    <name evidence="1" type="ORF">LCGC14_1370080</name>
</gene>
<name>A0A0F9MKV1_9ZZZZ</name>
<reference evidence="1" key="1">
    <citation type="journal article" date="2015" name="Nature">
        <title>Complex archaea that bridge the gap between prokaryotes and eukaryotes.</title>
        <authorList>
            <person name="Spang A."/>
            <person name="Saw J.H."/>
            <person name="Jorgensen S.L."/>
            <person name="Zaremba-Niedzwiedzka K."/>
            <person name="Martijn J."/>
            <person name="Lind A.E."/>
            <person name="van Eijk R."/>
            <person name="Schleper C."/>
            <person name="Guy L."/>
            <person name="Ettema T.J."/>
        </authorList>
    </citation>
    <scope>NUCLEOTIDE SEQUENCE</scope>
</reference>
<comment type="caution">
    <text evidence="1">The sequence shown here is derived from an EMBL/GenBank/DDBJ whole genome shotgun (WGS) entry which is preliminary data.</text>
</comment>
<dbReference type="AlphaFoldDB" id="A0A0F9MKV1"/>
<evidence type="ECO:0000313" key="1">
    <source>
        <dbReference type="EMBL" id="KKM77435.1"/>
    </source>
</evidence>